<dbReference type="InParanoid" id="A0A0C2YXF9"/>
<feature type="compositionally biased region" description="Polar residues" evidence="1">
    <location>
        <begin position="21"/>
        <end position="54"/>
    </location>
</feature>
<reference evidence="2 3" key="1">
    <citation type="submission" date="2014-04" db="EMBL/GenBank/DDBJ databases">
        <authorList>
            <consortium name="DOE Joint Genome Institute"/>
            <person name="Kuo A."/>
            <person name="Kohler A."/>
            <person name="Nagy L.G."/>
            <person name="Floudas D."/>
            <person name="Copeland A."/>
            <person name="Barry K.W."/>
            <person name="Cichocki N."/>
            <person name="Veneault-Fourrey C."/>
            <person name="LaButti K."/>
            <person name="Lindquist E.A."/>
            <person name="Lipzen A."/>
            <person name="Lundell T."/>
            <person name="Morin E."/>
            <person name="Murat C."/>
            <person name="Sun H."/>
            <person name="Tunlid A."/>
            <person name="Henrissat B."/>
            <person name="Grigoriev I.V."/>
            <person name="Hibbett D.S."/>
            <person name="Martin F."/>
            <person name="Nordberg H.P."/>
            <person name="Cantor M.N."/>
            <person name="Hua S.X."/>
        </authorList>
    </citation>
    <scope>NUCLEOTIDE SEQUENCE [LARGE SCALE GENOMIC DNA]</scope>
    <source>
        <strain evidence="2 3">Foug A</strain>
    </source>
</reference>
<accession>A0A0C2YXF9</accession>
<keyword evidence="3" id="KW-1185">Reference proteome</keyword>
<gene>
    <name evidence="2" type="ORF">SCLCIDRAFT_387213</name>
</gene>
<dbReference type="HOGENOM" id="CLU_1797601_0_0_1"/>
<evidence type="ECO:0000256" key="1">
    <source>
        <dbReference type="SAM" id="MobiDB-lite"/>
    </source>
</evidence>
<evidence type="ECO:0000313" key="3">
    <source>
        <dbReference type="Proteomes" id="UP000053989"/>
    </source>
</evidence>
<name>A0A0C2YXF9_9AGAM</name>
<organism evidence="2 3">
    <name type="scientific">Scleroderma citrinum Foug A</name>
    <dbReference type="NCBI Taxonomy" id="1036808"/>
    <lineage>
        <taxon>Eukaryota</taxon>
        <taxon>Fungi</taxon>
        <taxon>Dikarya</taxon>
        <taxon>Basidiomycota</taxon>
        <taxon>Agaricomycotina</taxon>
        <taxon>Agaricomycetes</taxon>
        <taxon>Agaricomycetidae</taxon>
        <taxon>Boletales</taxon>
        <taxon>Sclerodermatineae</taxon>
        <taxon>Sclerodermataceae</taxon>
        <taxon>Scleroderma</taxon>
    </lineage>
</organism>
<protein>
    <submittedName>
        <fullName evidence="2">Uncharacterized protein</fullName>
    </submittedName>
</protein>
<sequence>MTNNQSNNRRSKRKPWKTKPIQGTTGSQLNLSHESSPTINSTIPQASSEIPSGKSSRLKNLLSFNWSNRSIASSSARMCPSVEAEIPELLNEVWNDDMEHSCPLNTCLVAARSTGGPDSIFTSRRAARVEEQHRPHSRTCSIRA</sequence>
<feature type="region of interest" description="Disordered" evidence="1">
    <location>
        <begin position="1"/>
        <end position="54"/>
    </location>
</feature>
<dbReference type="AlphaFoldDB" id="A0A0C2YXF9"/>
<dbReference type="EMBL" id="KN822158">
    <property type="protein sequence ID" value="KIM54283.1"/>
    <property type="molecule type" value="Genomic_DNA"/>
</dbReference>
<dbReference type="Proteomes" id="UP000053989">
    <property type="component" value="Unassembled WGS sequence"/>
</dbReference>
<proteinExistence type="predicted"/>
<evidence type="ECO:0000313" key="2">
    <source>
        <dbReference type="EMBL" id="KIM54283.1"/>
    </source>
</evidence>
<reference evidence="3" key="2">
    <citation type="submission" date="2015-01" db="EMBL/GenBank/DDBJ databases">
        <title>Evolutionary Origins and Diversification of the Mycorrhizal Mutualists.</title>
        <authorList>
            <consortium name="DOE Joint Genome Institute"/>
            <consortium name="Mycorrhizal Genomics Consortium"/>
            <person name="Kohler A."/>
            <person name="Kuo A."/>
            <person name="Nagy L.G."/>
            <person name="Floudas D."/>
            <person name="Copeland A."/>
            <person name="Barry K.W."/>
            <person name="Cichocki N."/>
            <person name="Veneault-Fourrey C."/>
            <person name="LaButti K."/>
            <person name="Lindquist E.A."/>
            <person name="Lipzen A."/>
            <person name="Lundell T."/>
            <person name="Morin E."/>
            <person name="Murat C."/>
            <person name="Riley R."/>
            <person name="Ohm R."/>
            <person name="Sun H."/>
            <person name="Tunlid A."/>
            <person name="Henrissat B."/>
            <person name="Grigoriev I.V."/>
            <person name="Hibbett D.S."/>
            <person name="Martin F."/>
        </authorList>
    </citation>
    <scope>NUCLEOTIDE SEQUENCE [LARGE SCALE GENOMIC DNA]</scope>
    <source>
        <strain evidence="3">Foug A</strain>
    </source>
</reference>